<dbReference type="Pfam" id="PF07963">
    <property type="entry name" value="N_methyl"/>
    <property type="match status" value="1"/>
</dbReference>
<proteinExistence type="predicted"/>
<evidence type="ECO:0000313" key="1">
    <source>
        <dbReference type="EMBL" id="MFC5510747.1"/>
    </source>
</evidence>
<accession>A0ABW0PFT4</accession>
<comment type="caution">
    <text evidence="1">The sequence shown here is derived from an EMBL/GenBank/DDBJ whole genome shotgun (WGS) entry which is preliminary data.</text>
</comment>
<dbReference type="InterPro" id="IPR012902">
    <property type="entry name" value="N_methyl_site"/>
</dbReference>
<evidence type="ECO:0000313" key="2">
    <source>
        <dbReference type="Proteomes" id="UP001596031"/>
    </source>
</evidence>
<name>A0ABW0PFT4_9BURK</name>
<organism evidence="1 2">
    <name type="scientific">Massilia jejuensis</name>
    <dbReference type="NCBI Taxonomy" id="648894"/>
    <lineage>
        <taxon>Bacteria</taxon>
        <taxon>Pseudomonadati</taxon>
        <taxon>Pseudomonadota</taxon>
        <taxon>Betaproteobacteria</taxon>
        <taxon>Burkholderiales</taxon>
        <taxon>Oxalobacteraceae</taxon>
        <taxon>Telluria group</taxon>
        <taxon>Massilia</taxon>
    </lineage>
</organism>
<gene>
    <name evidence="1" type="ORF">ACFPOU_06390</name>
</gene>
<keyword evidence="2" id="KW-1185">Reference proteome</keyword>
<dbReference type="Proteomes" id="UP001596031">
    <property type="component" value="Unassembled WGS sequence"/>
</dbReference>
<reference evidence="2" key="1">
    <citation type="journal article" date="2019" name="Int. J. Syst. Evol. Microbiol.">
        <title>The Global Catalogue of Microorganisms (GCM) 10K type strain sequencing project: providing services to taxonomists for standard genome sequencing and annotation.</title>
        <authorList>
            <consortium name="The Broad Institute Genomics Platform"/>
            <consortium name="The Broad Institute Genome Sequencing Center for Infectious Disease"/>
            <person name="Wu L."/>
            <person name="Ma J."/>
        </authorList>
    </citation>
    <scope>NUCLEOTIDE SEQUENCE [LARGE SCALE GENOMIC DNA]</scope>
    <source>
        <strain evidence="2">CCUG 38813</strain>
    </source>
</reference>
<dbReference type="RefSeq" id="WP_379718333.1">
    <property type="nucleotide sequence ID" value="NZ_JBHSMS010000023.1"/>
</dbReference>
<protein>
    <submittedName>
        <fullName evidence="1">Prepilin-type N-terminal cleavage/methylation domain-containing protein</fullName>
    </submittedName>
</protein>
<sequence length="153" mass="15526">MAGHSHARGLSLVELLLGLAIGALVMAPLVAMLRSASAAAPVAGARIALERDADFALERIAARIRLTAPSTALIDKPSEEWLKPAVYSVSAGVLVEQIGKKTSPLAEGVTAFGMTVAAADSEQPLVTVSLSLGLPDGGPNTTASATVRMGSAR</sequence>
<dbReference type="EMBL" id="JBHSMS010000023">
    <property type="protein sequence ID" value="MFC5510747.1"/>
    <property type="molecule type" value="Genomic_DNA"/>
</dbReference>